<evidence type="ECO:0000256" key="2">
    <source>
        <dbReference type="ARBA" id="ARBA00022741"/>
    </source>
</evidence>
<gene>
    <name evidence="8" type="ORF">NBR_LOCUS17839</name>
</gene>
<dbReference type="GO" id="GO:0005047">
    <property type="term" value="F:signal recognition particle binding"/>
    <property type="evidence" value="ECO:0007669"/>
    <property type="project" value="TreeGrafter"/>
</dbReference>
<dbReference type="PANTHER" id="PTHR43134">
    <property type="entry name" value="SIGNAL RECOGNITION PARTICLE RECEPTOR SUBUNIT ALPHA"/>
    <property type="match status" value="1"/>
</dbReference>
<dbReference type="AlphaFoldDB" id="A0A0N4YL77"/>
<evidence type="ECO:0000256" key="6">
    <source>
        <dbReference type="ARBA" id="ARBA00029433"/>
    </source>
</evidence>
<evidence type="ECO:0000256" key="5">
    <source>
        <dbReference type="ARBA" id="ARBA00023170"/>
    </source>
</evidence>
<accession>A0A0N4YL77</accession>
<dbReference type="GO" id="GO:0005789">
    <property type="term" value="C:endoplasmic reticulum membrane"/>
    <property type="evidence" value="ECO:0007669"/>
    <property type="project" value="TreeGrafter"/>
</dbReference>
<dbReference type="SMART" id="SM00962">
    <property type="entry name" value="SRP54"/>
    <property type="match status" value="1"/>
</dbReference>
<dbReference type="GO" id="GO:0005525">
    <property type="term" value="F:GTP binding"/>
    <property type="evidence" value="ECO:0007669"/>
    <property type="project" value="UniProtKB-KW"/>
</dbReference>
<name>A0A0N4YL77_NIPBR</name>
<evidence type="ECO:0000313" key="8">
    <source>
        <dbReference type="EMBL" id="VDL81559.1"/>
    </source>
</evidence>
<dbReference type="SUPFAM" id="SSF52540">
    <property type="entry name" value="P-loop containing nucleoside triphosphate hydrolases"/>
    <property type="match status" value="1"/>
</dbReference>
<dbReference type="OMA" id="KNHSAPQ"/>
<dbReference type="InterPro" id="IPR000897">
    <property type="entry name" value="SRP54_GTPase_dom"/>
</dbReference>
<proteinExistence type="inferred from homology"/>
<keyword evidence="3" id="KW-0342">GTP-binding</keyword>
<dbReference type="Proteomes" id="UP000271162">
    <property type="component" value="Unassembled WGS sequence"/>
</dbReference>
<dbReference type="InterPro" id="IPR042101">
    <property type="entry name" value="SRP54_N_sf"/>
</dbReference>
<dbReference type="Gene3D" id="1.20.120.140">
    <property type="entry name" value="Signal recognition particle SRP54, nucleotide-binding domain"/>
    <property type="match status" value="1"/>
</dbReference>
<keyword evidence="5" id="KW-0675">Receptor</keyword>
<keyword evidence="4" id="KW-0472">Membrane</keyword>
<reference evidence="10" key="1">
    <citation type="submission" date="2017-02" db="UniProtKB">
        <authorList>
            <consortium name="WormBaseParasite"/>
        </authorList>
    </citation>
    <scope>IDENTIFICATION</scope>
</reference>
<keyword evidence="2" id="KW-0547">Nucleotide-binding</keyword>
<keyword evidence="9" id="KW-1185">Reference proteome</keyword>
<evidence type="ECO:0000259" key="7">
    <source>
        <dbReference type="SMART" id="SM00962"/>
    </source>
</evidence>
<evidence type="ECO:0000256" key="4">
    <source>
        <dbReference type="ARBA" id="ARBA00023136"/>
    </source>
</evidence>
<protein>
    <submittedName>
        <fullName evidence="10">SRP54 domain-containing protein</fullName>
    </submittedName>
</protein>
<comment type="similarity">
    <text evidence="1">Belongs to the GTP-binding SRP family.</text>
</comment>
<feature type="domain" description="SRP54-type proteins GTP-binding" evidence="7">
    <location>
        <begin position="52"/>
        <end position="188"/>
    </location>
</feature>
<sequence>MASFAENSISMKNVAAEPAEKICQSVGRKLKGKVVSTSSRISLELQEAVRESLTQITFWLNENNHRVMIAAGDTSLAGAVEQLGPTKHLNALHPNSVQLFEQGYGKDSASLAATAIGIANERGIDVVLVDTAGRMQDNKPLMRELAKLIRVNEPELVLFGGEALVGNEAVDQLVKFNQARDFSFLFFACRE</sequence>
<dbReference type="Gene3D" id="3.40.50.300">
    <property type="entry name" value="P-loop containing nucleotide triphosphate hydrolases"/>
    <property type="match status" value="1"/>
</dbReference>
<comment type="subcellular location">
    <subcellularLocation>
        <location evidence="6">Endomembrane system</location>
        <topology evidence="6">Peripheral membrane protein</topology>
        <orientation evidence="6">Cytoplasmic side</orientation>
    </subcellularLocation>
</comment>
<dbReference type="WBParaSite" id="NBR_0001783801-mRNA-1">
    <property type="protein sequence ID" value="NBR_0001783801-mRNA-1"/>
    <property type="gene ID" value="NBR_0001783801"/>
</dbReference>
<dbReference type="EMBL" id="UYSL01023001">
    <property type="protein sequence ID" value="VDL81559.1"/>
    <property type="molecule type" value="Genomic_DNA"/>
</dbReference>
<dbReference type="GO" id="GO:0003924">
    <property type="term" value="F:GTPase activity"/>
    <property type="evidence" value="ECO:0007669"/>
    <property type="project" value="TreeGrafter"/>
</dbReference>
<dbReference type="PANTHER" id="PTHR43134:SF1">
    <property type="entry name" value="SIGNAL RECOGNITION PARTICLE RECEPTOR SUBUNIT ALPHA"/>
    <property type="match status" value="1"/>
</dbReference>
<evidence type="ECO:0000256" key="3">
    <source>
        <dbReference type="ARBA" id="ARBA00023134"/>
    </source>
</evidence>
<dbReference type="GO" id="GO:0006614">
    <property type="term" value="P:SRP-dependent cotranslational protein targeting to membrane"/>
    <property type="evidence" value="ECO:0007669"/>
    <property type="project" value="InterPro"/>
</dbReference>
<evidence type="ECO:0000313" key="9">
    <source>
        <dbReference type="Proteomes" id="UP000271162"/>
    </source>
</evidence>
<dbReference type="InterPro" id="IPR027417">
    <property type="entry name" value="P-loop_NTPase"/>
</dbReference>
<evidence type="ECO:0000256" key="1">
    <source>
        <dbReference type="ARBA" id="ARBA00008531"/>
    </source>
</evidence>
<dbReference type="STRING" id="27835.A0A0N4YL77"/>
<evidence type="ECO:0000313" key="10">
    <source>
        <dbReference type="WBParaSite" id="NBR_0001783801-mRNA-1"/>
    </source>
</evidence>
<reference evidence="8 9" key="2">
    <citation type="submission" date="2018-11" db="EMBL/GenBank/DDBJ databases">
        <authorList>
            <consortium name="Pathogen Informatics"/>
        </authorList>
    </citation>
    <scope>NUCLEOTIDE SEQUENCE [LARGE SCALE GENOMIC DNA]</scope>
</reference>
<organism evidence="10">
    <name type="scientific">Nippostrongylus brasiliensis</name>
    <name type="common">Rat hookworm</name>
    <dbReference type="NCBI Taxonomy" id="27835"/>
    <lineage>
        <taxon>Eukaryota</taxon>
        <taxon>Metazoa</taxon>
        <taxon>Ecdysozoa</taxon>
        <taxon>Nematoda</taxon>
        <taxon>Chromadorea</taxon>
        <taxon>Rhabditida</taxon>
        <taxon>Rhabditina</taxon>
        <taxon>Rhabditomorpha</taxon>
        <taxon>Strongyloidea</taxon>
        <taxon>Heligmosomidae</taxon>
        <taxon>Nippostrongylus</taxon>
    </lineage>
</organism>
<dbReference type="Pfam" id="PF00448">
    <property type="entry name" value="SRP54"/>
    <property type="match status" value="1"/>
</dbReference>